<reference evidence="1 2" key="1">
    <citation type="journal article" date="2018" name="Sci. Rep.">
        <title>Rhizobium tumorigenes sp. nov., a novel plant tumorigenic bacterium isolated from cane gall tumors on thornless blackberry.</title>
        <authorList>
            <person name="Kuzmanovi N."/>
            <person name="Smalla K."/>
            <person name="Gronow S."/>
            <person name="PuBawska J."/>
        </authorList>
    </citation>
    <scope>NUCLEOTIDE SEQUENCE [LARGE SCALE GENOMIC DNA]</scope>
    <source>
        <strain evidence="1 2">1078</strain>
    </source>
</reference>
<dbReference type="KEGG" id="rtu:PR017_12460"/>
<dbReference type="RefSeq" id="WP_240538944.1">
    <property type="nucleotide sequence ID" value="NZ_CP117255.1"/>
</dbReference>
<protein>
    <submittedName>
        <fullName evidence="1">Uncharacterized protein</fullName>
    </submittedName>
</protein>
<dbReference type="AlphaFoldDB" id="A0AAF1K2U0"/>
<reference evidence="2" key="2">
    <citation type="journal article" date="2023" name="MicrobiologyOpen">
        <title>Genomics of the tumorigenes clade of the family Rhizobiaceae and description of Rhizobium rhododendri sp. nov.</title>
        <authorList>
            <person name="Kuzmanovic N."/>
            <person name="diCenzo G.C."/>
            <person name="Bunk B."/>
            <person name="Sproeer C."/>
            <person name="Fruehling A."/>
            <person name="Neumann-Schaal M."/>
            <person name="Overmann J."/>
            <person name="Smalla K."/>
        </authorList>
    </citation>
    <scope>NUCLEOTIDE SEQUENCE [LARGE SCALE GENOMIC DNA]</scope>
    <source>
        <strain evidence="2">1078</strain>
    </source>
</reference>
<organism evidence="1 2">
    <name type="scientific">Rhizobium tumorigenes</name>
    <dbReference type="NCBI Taxonomy" id="2041385"/>
    <lineage>
        <taxon>Bacteria</taxon>
        <taxon>Pseudomonadati</taxon>
        <taxon>Pseudomonadota</taxon>
        <taxon>Alphaproteobacteria</taxon>
        <taxon>Hyphomicrobiales</taxon>
        <taxon>Rhizobiaceae</taxon>
        <taxon>Rhizobium/Agrobacterium group</taxon>
        <taxon>Rhizobium</taxon>
    </lineage>
</organism>
<proteinExistence type="predicted"/>
<dbReference type="EMBL" id="CP117255">
    <property type="protein sequence ID" value="WFR94634.1"/>
    <property type="molecule type" value="Genomic_DNA"/>
</dbReference>
<evidence type="ECO:0000313" key="1">
    <source>
        <dbReference type="EMBL" id="WFR94634.1"/>
    </source>
</evidence>
<name>A0AAF1K2U0_9HYPH</name>
<accession>A0AAF1K2U0</accession>
<evidence type="ECO:0000313" key="2">
    <source>
        <dbReference type="Proteomes" id="UP000249499"/>
    </source>
</evidence>
<sequence>MQLNTTSVNLMSAAKSPEDAAKLFLGAVSQGLAIVVADALSKAVSTTVASAATSTSIVGWESLIGGLAMELAWATPALVDAKPMVRVIGYAPCLPAGTVSSLGISVGIGVSISATF</sequence>
<keyword evidence="2" id="KW-1185">Reference proteome</keyword>
<gene>
    <name evidence="1" type="ORF">PR017_12460</name>
</gene>
<dbReference type="Proteomes" id="UP000249499">
    <property type="component" value="Chromosome"/>
</dbReference>